<dbReference type="EMBL" id="JANPWB010000010">
    <property type="protein sequence ID" value="KAJ1144756.1"/>
    <property type="molecule type" value="Genomic_DNA"/>
</dbReference>
<accession>A0AAV7QW44</accession>
<proteinExistence type="predicted"/>
<dbReference type="AlphaFoldDB" id="A0AAV7QW44"/>
<keyword evidence="2" id="KW-1185">Reference proteome</keyword>
<reference evidence="1" key="1">
    <citation type="journal article" date="2022" name="bioRxiv">
        <title>Sequencing and chromosome-scale assembly of the giantPleurodeles waltlgenome.</title>
        <authorList>
            <person name="Brown T."/>
            <person name="Elewa A."/>
            <person name="Iarovenko S."/>
            <person name="Subramanian E."/>
            <person name="Araus A.J."/>
            <person name="Petzold A."/>
            <person name="Susuki M."/>
            <person name="Suzuki K.-i.T."/>
            <person name="Hayashi T."/>
            <person name="Toyoda A."/>
            <person name="Oliveira C."/>
            <person name="Osipova E."/>
            <person name="Leigh N.D."/>
            <person name="Simon A."/>
            <person name="Yun M.H."/>
        </authorList>
    </citation>
    <scope>NUCLEOTIDE SEQUENCE</scope>
    <source>
        <strain evidence="1">20211129_DDA</strain>
        <tissue evidence="1">Liver</tissue>
    </source>
</reference>
<comment type="caution">
    <text evidence="1">The sequence shown here is derived from an EMBL/GenBank/DDBJ whole genome shotgun (WGS) entry which is preliminary data.</text>
</comment>
<dbReference type="Proteomes" id="UP001066276">
    <property type="component" value="Chromosome 6"/>
</dbReference>
<name>A0AAV7QW44_PLEWA</name>
<gene>
    <name evidence="1" type="ORF">NDU88_011053</name>
</gene>
<sequence length="75" mass="8525">MCSPRVPVLLVAVRLGMPREDGNVGFRRYELKTPEYSLLVMGIAEAFFELTVRKSPLISMEGVPHISYSISVFWH</sequence>
<evidence type="ECO:0000313" key="1">
    <source>
        <dbReference type="EMBL" id="KAJ1144756.1"/>
    </source>
</evidence>
<organism evidence="1 2">
    <name type="scientific">Pleurodeles waltl</name>
    <name type="common">Iberian ribbed newt</name>
    <dbReference type="NCBI Taxonomy" id="8319"/>
    <lineage>
        <taxon>Eukaryota</taxon>
        <taxon>Metazoa</taxon>
        <taxon>Chordata</taxon>
        <taxon>Craniata</taxon>
        <taxon>Vertebrata</taxon>
        <taxon>Euteleostomi</taxon>
        <taxon>Amphibia</taxon>
        <taxon>Batrachia</taxon>
        <taxon>Caudata</taxon>
        <taxon>Salamandroidea</taxon>
        <taxon>Salamandridae</taxon>
        <taxon>Pleurodelinae</taxon>
        <taxon>Pleurodeles</taxon>
    </lineage>
</organism>
<protein>
    <submittedName>
        <fullName evidence="1">Uncharacterized protein</fullName>
    </submittedName>
</protein>
<evidence type="ECO:0000313" key="2">
    <source>
        <dbReference type="Proteomes" id="UP001066276"/>
    </source>
</evidence>